<keyword evidence="2" id="KW-1185">Reference proteome</keyword>
<proteinExistence type="predicted"/>
<accession>A0A7G9WJC8</accession>
<name>A0A7G9WJC8_9FIRM</name>
<gene>
    <name evidence="1" type="ORF">H6X83_03920</name>
</gene>
<dbReference type="KEGG" id="caml:H6X83_03920"/>
<protein>
    <submittedName>
        <fullName evidence="1">DUF2294 family protein</fullName>
    </submittedName>
</protein>
<dbReference type="Proteomes" id="UP000516046">
    <property type="component" value="Chromosome"/>
</dbReference>
<dbReference type="AlphaFoldDB" id="A0A7G9WJC8"/>
<sequence length="165" mass="18879">MYSESSARLFKGGRVTIAPSRFLRKRRKVLKKTPAKGVLQVSLAVGEFKQELLKTYNAVNKEIFHGGVRQQNVELEGNRIIILSRNGRAPVLKTLDSRVPDITGYLDYMLAQIFKERIKEELEKRFKLHITAIFKDYDAATETSGTVIYLEHDFQSCLNELSELS</sequence>
<evidence type="ECO:0000313" key="2">
    <source>
        <dbReference type="Proteomes" id="UP000516046"/>
    </source>
</evidence>
<reference evidence="1 2" key="1">
    <citation type="submission" date="2020-08" db="EMBL/GenBank/DDBJ databases">
        <authorList>
            <person name="Ren C."/>
            <person name="Gu Y."/>
            <person name="Xu Y."/>
        </authorList>
    </citation>
    <scope>NUCLEOTIDE SEQUENCE [LARGE SCALE GENOMIC DNA]</scope>
    <source>
        <strain evidence="1 2">LBM18003</strain>
    </source>
</reference>
<organism evidence="1 2">
    <name type="scientific">Caproicibacterium amylolyticum</name>
    <dbReference type="NCBI Taxonomy" id="2766537"/>
    <lineage>
        <taxon>Bacteria</taxon>
        <taxon>Bacillati</taxon>
        <taxon>Bacillota</taxon>
        <taxon>Clostridia</taxon>
        <taxon>Eubacteriales</taxon>
        <taxon>Oscillospiraceae</taxon>
        <taxon>Caproicibacterium</taxon>
    </lineage>
</organism>
<dbReference type="EMBL" id="CP060696">
    <property type="protein sequence ID" value="QNO18790.1"/>
    <property type="molecule type" value="Genomic_DNA"/>
</dbReference>
<evidence type="ECO:0000313" key="1">
    <source>
        <dbReference type="EMBL" id="QNO18790.1"/>
    </source>
</evidence>